<name>A0A9W9YES5_9CNID</name>
<keyword evidence="2" id="KW-1185">Reference proteome</keyword>
<accession>A0A9W9YES5</accession>
<sequence length="108" mass="12462">MHAGRLDEAKWNYSNSQQKKTGIRVINQLKVNLKEGRTLKILPRSYNLLETARIDLEVDQELLRAISDVKSLLILQRCALESRENSILNFLICNFLNCLTLLCSDPFK</sequence>
<evidence type="ECO:0000313" key="1">
    <source>
        <dbReference type="EMBL" id="KAJ7331296.1"/>
    </source>
</evidence>
<organism evidence="1 2">
    <name type="scientific">Desmophyllum pertusum</name>
    <dbReference type="NCBI Taxonomy" id="174260"/>
    <lineage>
        <taxon>Eukaryota</taxon>
        <taxon>Metazoa</taxon>
        <taxon>Cnidaria</taxon>
        <taxon>Anthozoa</taxon>
        <taxon>Hexacorallia</taxon>
        <taxon>Scleractinia</taxon>
        <taxon>Caryophylliina</taxon>
        <taxon>Caryophylliidae</taxon>
        <taxon>Desmophyllum</taxon>
    </lineage>
</organism>
<gene>
    <name evidence="1" type="ORF">OS493_020088</name>
</gene>
<dbReference type="Proteomes" id="UP001163046">
    <property type="component" value="Unassembled WGS sequence"/>
</dbReference>
<proteinExistence type="predicted"/>
<evidence type="ECO:0000313" key="2">
    <source>
        <dbReference type="Proteomes" id="UP001163046"/>
    </source>
</evidence>
<reference evidence="1" key="1">
    <citation type="submission" date="2023-01" db="EMBL/GenBank/DDBJ databases">
        <title>Genome assembly of the deep-sea coral Lophelia pertusa.</title>
        <authorList>
            <person name="Herrera S."/>
            <person name="Cordes E."/>
        </authorList>
    </citation>
    <scope>NUCLEOTIDE SEQUENCE</scope>
    <source>
        <strain evidence="1">USNM1676648</strain>
        <tissue evidence="1">Polyp</tissue>
    </source>
</reference>
<comment type="caution">
    <text evidence="1">The sequence shown here is derived from an EMBL/GenBank/DDBJ whole genome shotgun (WGS) entry which is preliminary data.</text>
</comment>
<dbReference type="AlphaFoldDB" id="A0A9W9YES5"/>
<dbReference type="EMBL" id="MU827789">
    <property type="protein sequence ID" value="KAJ7331296.1"/>
    <property type="molecule type" value="Genomic_DNA"/>
</dbReference>
<protein>
    <submittedName>
        <fullName evidence="1">Uncharacterized protein</fullName>
    </submittedName>
</protein>